<gene>
    <name evidence="14" type="ORF">TCLT_LOCUS8984</name>
</gene>
<dbReference type="SUPFAM" id="SSF55486">
    <property type="entry name" value="Metalloproteases ('zincins'), catalytic domain"/>
    <property type="match status" value="1"/>
</dbReference>
<dbReference type="SMART" id="SM00235">
    <property type="entry name" value="ZnMc"/>
    <property type="match status" value="1"/>
</dbReference>
<evidence type="ECO:0000259" key="13">
    <source>
        <dbReference type="PROSITE" id="PS51864"/>
    </source>
</evidence>
<evidence type="ECO:0000259" key="12">
    <source>
        <dbReference type="PROSITE" id="PS51670"/>
    </source>
</evidence>
<evidence type="ECO:0000256" key="9">
    <source>
        <dbReference type="PROSITE-ProRule" id="PRU01005"/>
    </source>
</evidence>
<reference evidence="14 15" key="2">
    <citation type="submission" date="2018-11" db="EMBL/GenBank/DDBJ databases">
        <authorList>
            <consortium name="Pathogen Informatics"/>
        </authorList>
    </citation>
    <scope>NUCLEOTIDE SEQUENCE [LARGE SCALE GENOMIC DNA]</scope>
</reference>
<reference evidence="16" key="1">
    <citation type="submission" date="2017-02" db="UniProtKB">
        <authorList>
            <consortium name="WormBaseParasite"/>
        </authorList>
    </citation>
    <scope>IDENTIFICATION</scope>
</reference>
<comment type="caution">
    <text evidence="9">Lacks conserved residue(s) required for the propagation of feature annotation.</text>
</comment>
<dbReference type="InterPro" id="IPR001506">
    <property type="entry name" value="Peptidase_M12A"/>
</dbReference>
<keyword evidence="15" id="KW-1185">Reference proteome</keyword>
<dbReference type="Gene3D" id="3.40.390.10">
    <property type="entry name" value="Collagenase (Catalytic Domain)"/>
    <property type="match status" value="1"/>
</dbReference>
<comment type="function">
    <text evidence="1">Metalloprotease.</text>
</comment>
<dbReference type="Gene3D" id="1.10.10.1940">
    <property type="match status" value="1"/>
</dbReference>
<keyword evidence="5 10" id="KW-0862">Zinc</keyword>
<feature type="domain" description="Peptidase M12A" evidence="13">
    <location>
        <begin position="183"/>
        <end position="389"/>
    </location>
</feature>
<dbReference type="EC" id="3.4.24.-" evidence="11"/>
<keyword evidence="8" id="KW-1015">Disulfide bond</keyword>
<evidence type="ECO:0000313" key="14">
    <source>
        <dbReference type="EMBL" id="VDN06579.1"/>
    </source>
</evidence>
<dbReference type="OrthoDB" id="291007at2759"/>
<evidence type="ECO:0000256" key="6">
    <source>
        <dbReference type="ARBA" id="ARBA00023049"/>
    </source>
</evidence>
<feature type="binding site" evidence="10">
    <location>
        <position position="283"/>
    </location>
    <ligand>
        <name>Zn(2+)</name>
        <dbReference type="ChEBI" id="CHEBI:29105"/>
        <note>catalytic</note>
    </ligand>
</feature>
<protein>
    <recommendedName>
        <fullName evidence="11">Metalloendopeptidase</fullName>
        <ecNumber evidence="11">3.4.24.-</ecNumber>
    </recommendedName>
</protein>
<sequence>MHTFCSRYPAFKKCRGREWETLPPITTLEDIIMARFPPIPVMPQIDVLVGVPQNLIDGTPSIAFQRLEVQDRTKLIRKCMNQLQCLKQEDKATNKREQIAKLEIALANKLSKASVGNVEDDIEQKLMRTQQVKNSLFQFAGIAEQVVPTDDGTFQNDILLTIQQSNYFISALGDLRTRKKRQSLFLDKLPNEKWDTKSPIKYAFDSSLEKFERELVIQALNQISSQTCIKFAFSNEQPKEPHLFYVKVAESDTCGISYIGRVENVNPIYLSFACEEKVGIAIHETLHALGLGHQQLRVDRDEYVDVIWENINPKLYDYFALADSRKFTSYGVTYDYYSIMHYGPYIGGINSTTPTIVPKYQSERFLKVMGQRKSLSDKDVELLTAMYCSEECRDNNVYCGLWALKRLCNLPSQFIWMNNNCRKSCGLC</sequence>
<evidence type="ECO:0000256" key="3">
    <source>
        <dbReference type="ARBA" id="ARBA00022723"/>
    </source>
</evidence>
<dbReference type="STRING" id="103827.A0A0N5D7F2"/>
<dbReference type="PRINTS" id="PR00480">
    <property type="entry name" value="ASTACIN"/>
</dbReference>
<keyword evidence="4 10" id="KW-0378">Hydrolase</keyword>
<evidence type="ECO:0000256" key="11">
    <source>
        <dbReference type="RuleBase" id="RU361183"/>
    </source>
</evidence>
<dbReference type="CDD" id="cd04280">
    <property type="entry name" value="ZnMc_astacin_like"/>
    <property type="match status" value="1"/>
</dbReference>
<proteinExistence type="predicted"/>
<dbReference type="Pfam" id="PF01549">
    <property type="entry name" value="ShK"/>
    <property type="match status" value="1"/>
</dbReference>
<dbReference type="SMART" id="SM00254">
    <property type="entry name" value="ShKT"/>
    <property type="match status" value="1"/>
</dbReference>
<evidence type="ECO:0000313" key="15">
    <source>
        <dbReference type="Proteomes" id="UP000276776"/>
    </source>
</evidence>
<accession>A0A0N5D7F2</accession>
<evidence type="ECO:0000256" key="10">
    <source>
        <dbReference type="PROSITE-ProRule" id="PRU01211"/>
    </source>
</evidence>
<dbReference type="WBParaSite" id="TCLT_0000899501-mRNA-1">
    <property type="protein sequence ID" value="TCLT_0000899501-mRNA-1"/>
    <property type="gene ID" value="TCLT_0000899501"/>
</dbReference>
<keyword evidence="6 10" id="KW-0482">Metalloprotease</keyword>
<evidence type="ECO:0000256" key="5">
    <source>
        <dbReference type="ARBA" id="ARBA00022833"/>
    </source>
</evidence>
<dbReference type="PANTHER" id="PTHR10127">
    <property type="entry name" value="DISCOIDIN, CUB, EGF, LAMININ , AND ZINC METALLOPROTEASE DOMAIN CONTAINING"/>
    <property type="match status" value="1"/>
</dbReference>
<dbReference type="EMBL" id="UYYF01004712">
    <property type="protein sequence ID" value="VDN06579.1"/>
    <property type="molecule type" value="Genomic_DNA"/>
</dbReference>
<name>A0A0N5D7F2_THECL</name>
<evidence type="ECO:0000256" key="7">
    <source>
        <dbReference type="ARBA" id="ARBA00023145"/>
    </source>
</evidence>
<dbReference type="InterPro" id="IPR034035">
    <property type="entry name" value="Astacin-like_dom"/>
</dbReference>
<dbReference type="GO" id="GO:0008270">
    <property type="term" value="F:zinc ion binding"/>
    <property type="evidence" value="ECO:0007669"/>
    <property type="project" value="UniProtKB-UniRule"/>
</dbReference>
<dbReference type="AlphaFoldDB" id="A0A0N5D7F2"/>
<evidence type="ECO:0000256" key="1">
    <source>
        <dbReference type="ARBA" id="ARBA00002657"/>
    </source>
</evidence>
<dbReference type="Pfam" id="PF01400">
    <property type="entry name" value="Astacin"/>
    <property type="match status" value="1"/>
</dbReference>
<feature type="binding site" evidence="10">
    <location>
        <position position="293"/>
    </location>
    <ligand>
        <name>Zn(2+)</name>
        <dbReference type="ChEBI" id="CHEBI:29105"/>
        <note>catalytic</note>
    </ligand>
</feature>
<keyword evidence="3 10" id="KW-0479">Metal-binding</keyword>
<dbReference type="GO" id="GO:0006508">
    <property type="term" value="P:proteolysis"/>
    <property type="evidence" value="ECO:0007669"/>
    <property type="project" value="UniProtKB-KW"/>
</dbReference>
<dbReference type="PANTHER" id="PTHR10127:SF802">
    <property type="entry name" value="ZINC METALLOPROTEINASE NAS-10"/>
    <property type="match status" value="1"/>
</dbReference>
<dbReference type="InterPro" id="IPR003582">
    <property type="entry name" value="ShKT_dom"/>
</dbReference>
<dbReference type="InterPro" id="IPR024079">
    <property type="entry name" value="MetalloPept_cat_dom_sf"/>
</dbReference>
<dbReference type="Proteomes" id="UP000276776">
    <property type="component" value="Unassembled WGS sequence"/>
</dbReference>
<evidence type="ECO:0000313" key="16">
    <source>
        <dbReference type="WBParaSite" id="TCLT_0000899501-mRNA-1"/>
    </source>
</evidence>
<evidence type="ECO:0000256" key="8">
    <source>
        <dbReference type="ARBA" id="ARBA00023157"/>
    </source>
</evidence>
<evidence type="ECO:0000256" key="2">
    <source>
        <dbReference type="ARBA" id="ARBA00022670"/>
    </source>
</evidence>
<dbReference type="PROSITE" id="PS51670">
    <property type="entry name" value="SHKT"/>
    <property type="match status" value="1"/>
</dbReference>
<dbReference type="PROSITE" id="PS51864">
    <property type="entry name" value="ASTACIN"/>
    <property type="match status" value="1"/>
</dbReference>
<dbReference type="GO" id="GO:0004222">
    <property type="term" value="F:metalloendopeptidase activity"/>
    <property type="evidence" value="ECO:0007669"/>
    <property type="project" value="UniProtKB-UniRule"/>
</dbReference>
<feature type="binding site" evidence="10">
    <location>
        <position position="287"/>
    </location>
    <ligand>
        <name>Zn(2+)</name>
        <dbReference type="ChEBI" id="CHEBI:29105"/>
        <note>catalytic</note>
    </ligand>
</feature>
<comment type="cofactor">
    <cofactor evidence="10 11">
        <name>Zn(2+)</name>
        <dbReference type="ChEBI" id="CHEBI:29105"/>
    </cofactor>
    <text evidence="10 11">Binds 1 zinc ion per subunit.</text>
</comment>
<organism evidence="16">
    <name type="scientific">Thelazia callipaeda</name>
    <name type="common">Oriental eyeworm</name>
    <name type="synonym">Parasitic nematode</name>
    <dbReference type="NCBI Taxonomy" id="103827"/>
    <lineage>
        <taxon>Eukaryota</taxon>
        <taxon>Metazoa</taxon>
        <taxon>Ecdysozoa</taxon>
        <taxon>Nematoda</taxon>
        <taxon>Chromadorea</taxon>
        <taxon>Rhabditida</taxon>
        <taxon>Spirurina</taxon>
        <taxon>Spiruromorpha</taxon>
        <taxon>Thelazioidea</taxon>
        <taxon>Thelaziidae</taxon>
        <taxon>Thelazia</taxon>
    </lineage>
</organism>
<keyword evidence="7" id="KW-0865">Zymogen</keyword>
<feature type="domain" description="ShKT" evidence="12">
    <location>
        <begin position="392"/>
        <end position="428"/>
    </location>
</feature>
<dbReference type="OMA" id="RFPGHPK"/>
<feature type="active site" evidence="10">
    <location>
        <position position="284"/>
    </location>
</feature>
<evidence type="ECO:0000256" key="4">
    <source>
        <dbReference type="ARBA" id="ARBA00022801"/>
    </source>
</evidence>
<keyword evidence="2 10" id="KW-0645">Protease</keyword>
<dbReference type="InterPro" id="IPR006026">
    <property type="entry name" value="Peptidase_Metallo"/>
</dbReference>